<accession>A0AAV1SHR4</accession>
<dbReference type="EMBL" id="CAWUPB010001184">
    <property type="protein sequence ID" value="CAK7351053.1"/>
    <property type="molecule type" value="Genomic_DNA"/>
</dbReference>
<dbReference type="Gene3D" id="3.40.50.2000">
    <property type="entry name" value="Glycogen Phosphorylase B"/>
    <property type="match status" value="4"/>
</dbReference>
<organism evidence="3 4">
    <name type="scientific">Dovyalis caffra</name>
    <dbReference type="NCBI Taxonomy" id="77055"/>
    <lineage>
        <taxon>Eukaryota</taxon>
        <taxon>Viridiplantae</taxon>
        <taxon>Streptophyta</taxon>
        <taxon>Embryophyta</taxon>
        <taxon>Tracheophyta</taxon>
        <taxon>Spermatophyta</taxon>
        <taxon>Magnoliopsida</taxon>
        <taxon>eudicotyledons</taxon>
        <taxon>Gunneridae</taxon>
        <taxon>Pentapetalae</taxon>
        <taxon>rosids</taxon>
        <taxon>fabids</taxon>
        <taxon>Malpighiales</taxon>
        <taxon>Salicaceae</taxon>
        <taxon>Flacourtieae</taxon>
        <taxon>Dovyalis</taxon>
    </lineage>
</organism>
<dbReference type="GO" id="GO:0080043">
    <property type="term" value="F:quercetin 3-O-glucosyltransferase activity"/>
    <property type="evidence" value="ECO:0007669"/>
    <property type="project" value="TreeGrafter"/>
</dbReference>
<dbReference type="SUPFAM" id="SSF53756">
    <property type="entry name" value="UDP-Glycosyltransferase/glycogen phosphorylase"/>
    <property type="match status" value="1"/>
</dbReference>
<evidence type="ECO:0000313" key="4">
    <source>
        <dbReference type="Proteomes" id="UP001314170"/>
    </source>
</evidence>
<name>A0AAV1SHR4_9ROSI</name>
<comment type="caution">
    <text evidence="3">The sequence shown here is derived from an EMBL/GenBank/DDBJ whole genome shotgun (WGS) entry which is preliminary data.</text>
</comment>
<protein>
    <recommendedName>
        <fullName evidence="5">Glycosyltransferase</fullName>
    </recommendedName>
</protein>
<proteinExistence type="inferred from homology"/>
<dbReference type="InterPro" id="IPR002213">
    <property type="entry name" value="UDP_glucos_trans"/>
</dbReference>
<evidence type="ECO:0000256" key="2">
    <source>
        <dbReference type="ARBA" id="ARBA00022679"/>
    </source>
</evidence>
<dbReference type="PANTHER" id="PTHR11926">
    <property type="entry name" value="GLUCOSYL/GLUCURONOSYL TRANSFERASES"/>
    <property type="match status" value="1"/>
</dbReference>
<dbReference type="Proteomes" id="UP001314170">
    <property type="component" value="Unassembled WGS sequence"/>
</dbReference>
<evidence type="ECO:0000313" key="3">
    <source>
        <dbReference type="EMBL" id="CAK7351053.1"/>
    </source>
</evidence>
<evidence type="ECO:0000256" key="1">
    <source>
        <dbReference type="ARBA" id="ARBA00009995"/>
    </source>
</evidence>
<gene>
    <name evidence="3" type="ORF">DCAF_LOCUS23661</name>
</gene>
<dbReference type="CDD" id="cd03784">
    <property type="entry name" value="GT1_Gtf-like"/>
    <property type="match status" value="1"/>
</dbReference>
<sequence length="402" mass="45331">MAQPHILLVTFPSQGHINPSLQFAKRLIGLGTLVTFATSISAFKRMAKTPERDGLSFATYSDGYDNGFPPDGGMDGYMAELKRRGSETLADLIESSKKKGCFFNCVVYTVFIPWVAEVARQHHIPSTLLWNQPAFVFDIYYYYFNGYKDVMEKSMNDPSLSIEPFKCIQFRNPALQVQLQILSEETNPKILVNTFDALEPEALRAIDKFNLIGAGPLIPSAFLDGKDPSDTSFGGDLFQVHQEDEYVKWLNSKDKSSVIYLSFGSIYVLSKRQMEEIAHGLLDSGRPFLWVIRGMGKEGDNEEEKLSRVPMVAFPLWSDQLTIAKLIQDVWKTGVRVAKNEEGIVEGDEIKRCLDSVIEEKRERMRKNAKEWKDLAMAATKKDGSSDNNLRGFVDDIGKVCC</sequence>
<dbReference type="AlphaFoldDB" id="A0AAV1SHR4"/>
<comment type="similarity">
    <text evidence="1">Belongs to the UDP-glycosyltransferase family.</text>
</comment>
<evidence type="ECO:0008006" key="5">
    <source>
        <dbReference type="Google" id="ProtNLM"/>
    </source>
</evidence>
<dbReference type="PANTHER" id="PTHR11926:SF870">
    <property type="entry name" value="UDP-GLYCOSYLTRANSFERASE 75B1"/>
    <property type="match status" value="1"/>
</dbReference>
<keyword evidence="4" id="KW-1185">Reference proteome</keyword>
<keyword evidence="2" id="KW-0808">Transferase</keyword>
<reference evidence="3 4" key="1">
    <citation type="submission" date="2024-01" db="EMBL/GenBank/DDBJ databases">
        <authorList>
            <person name="Waweru B."/>
        </authorList>
    </citation>
    <scope>NUCLEOTIDE SEQUENCE [LARGE SCALE GENOMIC DNA]</scope>
</reference>
<dbReference type="GO" id="GO:0080044">
    <property type="term" value="F:quercetin 7-O-glucosyltransferase activity"/>
    <property type="evidence" value="ECO:0007669"/>
    <property type="project" value="TreeGrafter"/>
</dbReference>